<accession>A0ABN9BYZ2</accession>
<keyword evidence="2" id="KW-1185">Reference proteome</keyword>
<evidence type="ECO:0000313" key="1">
    <source>
        <dbReference type="EMBL" id="CAI9552853.1"/>
    </source>
</evidence>
<organism evidence="1 2">
    <name type="scientific">Staurois parvus</name>
    <dbReference type="NCBI Taxonomy" id="386267"/>
    <lineage>
        <taxon>Eukaryota</taxon>
        <taxon>Metazoa</taxon>
        <taxon>Chordata</taxon>
        <taxon>Craniata</taxon>
        <taxon>Vertebrata</taxon>
        <taxon>Euteleostomi</taxon>
        <taxon>Amphibia</taxon>
        <taxon>Batrachia</taxon>
        <taxon>Anura</taxon>
        <taxon>Neobatrachia</taxon>
        <taxon>Ranoidea</taxon>
        <taxon>Ranidae</taxon>
        <taxon>Staurois</taxon>
    </lineage>
</organism>
<dbReference type="Proteomes" id="UP001162483">
    <property type="component" value="Unassembled WGS sequence"/>
</dbReference>
<evidence type="ECO:0000313" key="2">
    <source>
        <dbReference type="Proteomes" id="UP001162483"/>
    </source>
</evidence>
<sequence length="51" mass="6280">MVRDCRHITGDKRLQTYYRGGSETVEILQKMTRDCSHTTREDQRLQKYYRR</sequence>
<protein>
    <submittedName>
        <fullName evidence="1">Uncharacterized protein</fullName>
    </submittedName>
</protein>
<comment type="caution">
    <text evidence="1">The sequence shown here is derived from an EMBL/GenBank/DDBJ whole genome shotgun (WGS) entry which is preliminary data.</text>
</comment>
<name>A0ABN9BYZ2_9NEOB</name>
<proteinExistence type="predicted"/>
<gene>
    <name evidence="1" type="ORF">SPARVUS_LOCUS3952163</name>
</gene>
<reference evidence="1" key="1">
    <citation type="submission" date="2023-05" db="EMBL/GenBank/DDBJ databases">
        <authorList>
            <person name="Stuckert A."/>
        </authorList>
    </citation>
    <scope>NUCLEOTIDE SEQUENCE</scope>
</reference>
<dbReference type="EMBL" id="CATNWA010006806">
    <property type="protein sequence ID" value="CAI9552853.1"/>
    <property type="molecule type" value="Genomic_DNA"/>
</dbReference>